<evidence type="ECO:0000256" key="1">
    <source>
        <dbReference type="SAM" id="MobiDB-lite"/>
    </source>
</evidence>
<feature type="compositionally biased region" description="Low complexity" evidence="1">
    <location>
        <begin position="85"/>
        <end position="108"/>
    </location>
</feature>
<name>A0AA48RE50_9ZZZZ</name>
<dbReference type="AlphaFoldDB" id="A0AA48RE50"/>
<accession>A0AA48RE50</accession>
<feature type="region of interest" description="Disordered" evidence="1">
    <location>
        <begin position="63"/>
        <end position="116"/>
    </location>
</feature>
<dbReference type="EMBL" id="OY288114">
    <property type="protein sequence ID" value="CAJ0878659.1"/>
    <property type="molecule type" value="Genomic_DNA"/>
</dbReference>
<gene>
    <name evidence="2" type="ORF">AMST5_02989</name>
</gene>
<evidence type="ECO:0000313" key="2">
    <source>
        <dbReference type="EMBL" id="CAJ0878659.1"/>
    </source>
</evidence>
<organism evidence="2">
    <name type="scientific">freshwater sediment metagenome</name>
    <dbReference type="NCBI Taxonomy" id="556182"/>
    <lineage>
        <taxon>unclassified sequences</taxon>
        <taxon>metagenomes</taxon>
        <taxon>ecological metagenomes</taxon>
    </lineage>
</organism>
<reference evidence="2" key="1">
    <citation type="submission" date="2023-07" db="EMBL/GenBank/DDBJ databases">
        <authorList>
            <person name="Pelsma A.J. K."/>
        </authorList>
    </citation>
    <scope>NUCLEOTIDE SEQUENCE</scope>
</reference>
<sequence length="116" mass="12460">MRKIIIILGVAGLSFPSLGAESVQNAFLKKPADAVEQPREHRRCAKKIVLGGDKSVVACLMRKRKGLTEAEETTGSTRDEPAQKRGAAPSSTRRATSTPSSGSRTPSHSGRRHDSH</sequence>
<proteinExistence type="predicted"/>
<protein>
    <submittedName>
        <fullName evidence="2">Uncharacterized protein</fullName>
    </submittedName>
</protein>